<dbReference type="GO" id="GO:0047496">
    <property type="term" value="P:vesicle transport along microtubule"/>
    <property type="evidence" value="ECO:0000318"/>
    <property type="project" value="GO_Central"/>
</dbReference>
<dbReference type="InterPro" id="IPR027417">
    <property type="entry name" value="P-loop_NTPase"/>
</dbReference>
<dbReference type="FunFam" id="2.60.200.20:FF:000034">
    <property type="entry name" value="kinesin-like protein KIF28P"/>
    <property type="match status" value="1"/>
</dbReference>
<dbReference type="SUPFAM" id="SSF49879">
    <property type="entry name" value="SMAD/FHA domain"/>
    <property type="match status" value="1"/>
</dbReference>
<evidence type="ECO:0000256" key="3">
    <source>
        <dbReference type="ARBA" id="ARBA00022741"/>
    </source>
</evidence>
<keyword evidence="6" id="KW-0496">Mitochondrion</keyword>
<dbReference type="GO" id="GO:0031966">
    <property type="term" value="C:mitochondrial membrane"/>
    <property type="evidence" value="ECO:0007669"/>
    <property type="project" value="UniProtKB-SubCell"/>
</dbReference>
<dbReference type="InParanoid" id="A9UT69"/>
<name>A9UT69_MONBE</name>
<evidence type="ECO:0000313" key="14">
    <source>
        <dbReference type="EMBL" id="EDQ91195.1"/>
    </source>
</evidence>
<evidence type="ECO:0000256" key="1">
    <source>
        <dbReference type="ARBA" id="ARBA00004318"/>
    </source>
</evidence>
<evidence type="ECO:0000256" key="4">
    <source>
        <dbReference type="ARBA" id="ARBA00022840"/>
    </source>
</evidence>
<dbReference type="SMART" id="SM00129">
    <property type="entry name" value="KISc"/>
    <property type="match status" value="1"/>
</dbReference>
<sequence>MSDNVKVAVRVRPFNRREKDRNAQLCIEMKGAQTIIRGDAGEKKFTFDYSYWSHDGFEEREDGLLVPTSPKYADQQRVFEDLGQLVLENAWEGYNCSLFAYGQTGSGKSYSMVGYGVNRGIVPISCEDLFRRMQEQADNPMMRFKVSFSMLEIYNEQVRDLLTTKNKQGGLSVREDPSQGRFVVRDLKNAKVESYRDIEHQIEIGTRNRTVASTNMNSTSSRAHTIICITFEKITKDPDSGQEMSKRSEINLVDLAGSERADSTGATGERLKEGSNINKSLSTLGNVIAALAENRKGAHIPYRDSVLTKLLKNALGGNSKTIMIAALSPASINYDETLSTLRYADRAKQIKNKAVVNESPTEKLIRELKEQVEALKAQLGGNIPAAPGGDGAASVDVEALRRQMEEEIRYMEALSKEMAFQEDRETGSREEADAQHAELEAAKRKQATVCHFINLNEDPALDRVIRHFVEGDTVMVGKWSENQNEAEKPDVVLSGLSIRKHHAKVLQADGKITIEPGSAVAETKVNGVKIDKPTDLRHNDRVLFGTNNLFLFINPQHPEPSEGTPETVDYDFAQSELARASGFDMDGKDPDEQQRIEALLEMLPMIAEVNAISDEMQKAINFEVALVSSQLLDTTGLSRTHTTSTQVMIKGKERETGNEWLLDRGEFVERRFRMQEIYQEWSYDPDQEAPQFGPAVDATDPFYLEHATFVVGVSAVFVKHLAHALDFDGEYDIIDYQAQPQGKVEVSFTPCMADGAPLADDFDLEDPSDLIGQAYYIKVGMGWGCGCAVNESFFDSSPGFPCSSLARPIMYRWMSGRPRSCRPNSQTH</sequence>
<comment type="function">
    <text evidence="9">Microtubule-dependent motor protein required for mitochondrion morphology and transport of mitochondria in neuronal cells.</text>
</comment>
<dbReference type="PROSITE" id="PS50006">
    <property type="entry name" value="FHA_DOMAIN"/>
    <property type="match status" value="1"/>
</dbReference>
<dbReference type="eggNOG" id="KOG0245">
    <property type="taxonomic scope" value="Eukaryota"/>
</dbReference>
<dbReference type="InterPro" id="IPR019821">
    <property type="entry name" value="Kinesin_motor_CS"/>
</dbReference>
<keyword evidence="8 10" id="KW-0505">Motor protein</keyword>
<evidence type="ECO:0000256" key="11">
    <source>
        <dbReference type="RuleBase" id="RU000394"/>
    </source>
</evidence>
<dbReference type="GO" id="GO:0003777">
    <property type="term" value="F:microtubule motor activity"/>
    <property type="evidence" value="ECO:0000318"/>
    <property type="project" value="GO_Central"/>
</dbReference>
<evidence type="ECO:0000256" key="7">
    <source>
        <dbReference type="ARBA" id="ARBA00023136"/>
    </source>
</evidence>
<evidence type="ECO:0000256" key="5">
    <source>
        <dbReference type="ARBA" id="ARBA00023054"/>
    </source>
</evidence>
<dbReference type="Pfam" id="PF00225">
    <property type="entry name" value="Kinesin"/>
    <property type="match status" value="1"/>
</dbReference>
<dbReference type="Proteomes" id="UP000001357">
    <property type="component" value="Unassembled WGS sequence"/>
</dbReference>
<comment type="similarity">
    <text evidence="10 11">Belongs to the TRAFAC class myosin-kinesin ATPase superfamily. Kinesin family.</text>
</comment>
<dbReference type="Gene3D" id="3.40.850.10">
    <property type="entry name" value="Kinesin motor domain"/>
    <property type="match status" value="1"/>
</dbReference>
<evidence type="ECO:0000313" key="15">
    <source>
        <dbReference type="Proteomes" id="UP000001357"/>
    </source>
</evidence>
<dbReference type="Pfam" id="PF00498">
    <property type="entry name" value="FHA"/>
    <property type="match status" value="1"/>
</dbReference>
<keyword evidence="15" id="KW-1185">Reference proteome</keyword>
<evidence type="ECO:0000256" key="2">
    <source>
        <dbReference type="ARBA" id="ARBA00022448"/>
    </source>
</evidence>
<keyword evidence="11" id="KW-0493">Microtubule</keyword>
<feature type="domain" description="Kinesin motor" evidence="13">
    <location>
        <begin position="4"/>
        <end position="350"/>
    </location>
</feature>
<comment type="subcellular location">
    <subcellularLocation>
        <location evidence="1">Mitochondrion membrane</location>
        <topology evidence="1">Peripheral membrane protein</topology>
    </subcellularLocation>
</comment>
<keyword evidence="3 10" id="KW-0547">Nucleotide-binding</keyword>
<dbReference type="PRINTS" id="PR00380">
    <property type="entry name" value="KINESINHEAVY"/>
</dbReference>
<dbReference type="PROSITE" id="PS00411">
    <property type="entry name" value="KINESIN_MOTOR_1"/>
    <property type="match status" value="1"/>
</dbReference>
<dbReference type="GeneID" id="5888912"/>
<dbReference type="FunFam" id="3.40.850.10:FF:000063">
    <property type="entry name" value="Kinesin-like protein"/>
    <property type="match status" value="1"/>
</dbReference>
<organism evidence="14 15">
    <name type="scientific">Monosiga brevicollis</name>
    <name type="common">Choanoflagellate</name>
    <dbReference type="NCBI Taxonomy" id="81824"/>
    <lineage>
        <taxon>Eukaryota</taxon>
        <taxon>Choanoflagellata</taxon>
        <taxon>Craspedida</taxon>
        <taxon>Salpingoecidae</taxon>
        <taxon>Monosiga</taxon>
    </lineage>
</organism>
<reference evidence="14 15" key="1">
    <citation type="journal article" date="2008" name="Nature">
        <title>The genome of the choanoflagellate Monosiga brevicollis and the origin of metazoans.</title>
        <authorList>
            <consortium name="JGI Sequencing"/>
            <person name="King N."/>
            <person name="Westbrook M.J."/>
            <person name="Young S.L."/>
            <person name="Kuo A."/>
            <person name="Abedin M."/>
            <person name="Chapman J."/>
            <person name="Fairclough S."/>
            <person name="Hellsten U."/>
            <person name="Isogai Y."/>
            <person name="Letunic I."/>
            <person name="Marr M."/>
            <person name="Pincus D."/>
            <person name="Putnam N."/>
            <person name="Rokas A."/>
            <person name="Wright K.J."/>
            <person name="Zuzow R."/>
            <person name="Dirks W."/>
            <person name="Good M."/>
            <person name="Goodstein D."/>
            <person name="Lemons D."/>
            <person name="Li W."/>
            <person name="Lyons J.B."/>
            <person name="Morris A."/>
            <person name="Nichols S."/>
            <person name="Richter D.J."/>
            <person name="Salamov A."/>
            <person name="Bork P."/>
            <person name="Lim W.A."/>
            <person name="Manning G."/>
            <person name="Miller W.T."/>
            <person name="McGinnis W."/>
            <person name="Shapiro H."/>
            <person name="Tjian R."/>
            <person name="Grigoriev I.V."/>
            <person name="Rokhsar D."/>
        </authorList>
    </citation>
    <scope>NUCLEOTIDE SEQUENCE [LARGE SCALE GENOMIC DNA]</scope>
    <source>
        <strain evidence="15">MX1 / ATCC 50154</strain>
    </source>
</reference>
<keyword evidence="2" id="KW-0813">Transport</keyword>
<dbReference type="RefSeq" id="XP_001743617.1">
    <property type="nucleotide sequence ID" value="XM_001743565.1"/>
</dbReference>
<dbReference type="GO" id="GO:0005737">
    <property type="term" value="C:cytoplasm"/>
    <property type="evidence" value="ECO:0000318"/>
    <property type="project" value="GO_Central"/>
</dbReference>
<keyword evidence="7" id="KW-0472">Membrane</keyword>
<accession>A9UT69</accession>
<keyword evidence="5" id="KW-0175">Coiled coil</keyword>
<dbReference type="Gene3D" id="2.60.200.20">
    <property type="match status" value="1"/>
</dbReference>
<dbReference type="OMA" id="VWLWDRG"/>
<protein>
    <recommendedName>
        <fullName evidence="11">Kinesin-like protein</fullName>
    </recommendedName>
</protein>
<dbReference type="PROSITE" id="PS50067">
    <property type="entry name" value="KINESIN_MOTOR_2"/>
    <property type="match status" value="1"/>
</dbReference>
<proteinExistence type="inferred from homology"/>
<dbReference type="AlphaFoldDB" id="A9UT69"/>
<dbReference type="InterPro" id="IPR001752">
    <property type="entry name" value="Kinesin_motor_dom"/>
</dbReference>
<gene>
    <name evidence="14" type="ORF">MONBRDRAFT_17919</name>
</gene>
<evidence type="ECO:0000256" key="10">
    <source>
        <dbReference type="PROSITE-ProRule" id="PRU00283"/>
    </source>
</evidence>
<dbReference type="GO" id="GO:0016887">
    <property type="term" value="F:ATP hydrolysis activity"/>
    <property type="evidence" value="ECO:0000318"/>
    <property type="project" value="GO_Central"/>
</dbReference>
<dbReference type="EMBL" id="CH991545">
    <property type="protein sequence ID" value="EDQ91195.1"/>
    <property type="molecule type" value="Genomic_DNA"/>
</dbReference>
<dbReference type="InterPro" id="IPR036961">
    <property type="entry name" value="Kinesin_motor_dom_sf"/>
</dbReference>
<dbReference type="GO" id="GO:0008017">
    <property type="term" value="F:microtubule binding"/>
    <property type="evidence" value="ECO:0000318"/>
    <property type="project" value="GO_Central"/>
</dbReference>
<dbReference type="FunCoup" id="A9UT69">
    <property type="interactions" value="2"/>
</dbReference>
<evidence type="ECO:0000259" key="12">
    <source>
        <dbReference type="PROSITE" id="PS50006"/>
    </source>
</evidence>
<dbReference type="PANTHER" id="PTHR47117">
    <property type="entry name" value="STAR-RELATED LIPID TRANSFER PROTEIN 9"/>
    <property type="match status" value="1"/>
</dbReference>
<feature type="binding site" evidence="10">
    <location>
        <begin position="102"/>
        <end position="109"/>
    </location>
    <ligand>
        <name>ATP</name>
        <dbReference type="ChEBI" id="CHEBI:30616"/>
    </ligand>
</feature>
<dbReference type="InterPro" id="IPR000253">
    <property type="entry name" value="FHA_dom"/>
</dbReference>
<dbReference type="GO" id="GO:0005874">
    <property type="term" value="C:microtubule"/>
    <property type="evidence" value="ECO:0000318"/>
    <property type="project" value="GO_Central"/>
</dbReference>
<dbReference type="SUPFAM" id="SSF52540">
    <property type="entry name" value="P-loop containing nucleoside triphosphate hydrolases"/>
    <property type="match status" value="1"/>
</dbReference>
<dbReference type="STRING" id="81824.A9UT69"/>
<evidence type="ECO:0000256" key="6">
    <source>
        <dbReference type="ARBA" id="ARBA00023128"/>
    </source>
</evidence>
<dbReference type="InterPro" id="IPR008984">
    <property type="entry name" value="SMAD_FHA_dom_sf"/>
</dbReference>
<evidence type="ECO:0000256" key="8">
    <source>
        <dbReference type="ARBA" id="ARBA00023175"/>
    </source>
</evidence>
<dbReference type="CDD" id="cd22709">
    <property type="entry name" value="FHA_KIF28P"/>
    <property type="match status" value="1"/>
</dbReference>
<feature type="domain" description="FHA" evidence="12">
    <location>
        <begin position="474"/>
        <end position="530"/>
    </location>
</feature>
<dbReference type="GO" id="GO:0005524">
    <property type="term" value="F:ATP binding"/>
    <property type="evidence" value="ECO:0007669"/>
    <property type="project" value="UniProtKB-UniRule"/>
</dbReference>
<keyword evidence="4 10" id="KW-0067">ATP-binding</keyword>
<evidence type="ECO:0000259" key="13">
    <source>
        <dbReference type="PROSITE" id="PS50067"/>
    </source>
</evidence>
<dbReference type="GO" id="GO:0005871">
    <property type="term" value="C:kinesin complex"/>
    <property type="evidence" value="ECO:0000318"/>
    <property type="project" value="GO_Central"/>
</dbReference>
<evidence type="ECO:0000256" key="9">
    <source>
        <dbReference type="ARBA" id="ARBA00054688"/>
    </source>
</evidence>
<dbReference type="KEGG" id="mbr:MONBRDRAFT_17919"/>